<gene>
    <name evidence="2" type="ORF">ALTATR162_LOCUS2529</name>
</gene>
<proteinExistence type="predicted"/>
<dbReference type="GeneID" id="67013984"/>
<reference evidence="2" key="1">
    <citation type="submission" date="2021-05" db="EMBL/GenBank/DDBJ databases">
        <authorList>
            <person name="Stam R."/>
        </authorList>
    </citation>
    <scope>NUCLEOTIDE SEQUENCE</scope>
    <source>
        <strain evidence="2">CS162</strain>
    </source>
</reference>
<feature type="coiled-coil region" evidence="1">
    <location>
        <begin position="50"/>
        <end position="115"/>
    </location>
</feature>
<dbReference type="RefSeq" id="XP_043166070.1">
    <property type="nucleotide sequence ID" value="XM_043310135.1"/>
</dbReference>
<keyword evidence="3" id="KW-1185">Reference proteome</keyword>
<dbReference type="EMBL" id="CAJRGZ010000015">
    <property type="protein sequence ID" value="CAG5150039.1"/>
    <property type="molecule type" value="Genomic_DNA"/>
</dbReference>
<evidence type="ECO:0000256" key="1">
    <source>
        <dbReference type="SAM" id="Coils"/>
    </source>
</evidence>
<sequence length="404" mass="46317">MSGDAAKSAHMVNRLHAAMLAATSTISLLNPYANRPEEPEVQQTPDEETNEAIEGEITEYTNANNELRQLNTQKAELYRLTVQQLTWTRAVKKEMKAQSLEVRDLKAKIQELQLRPTFQQWTNATTRMVSLEGEVAFERSISDNLREQYLVNLQEDIKAVKEPLETLISELNRRPTQEDLDDAVTAATGPLHLSIKELQQRLTKQDLEQAVVETDQTLNAEITQLQQWPTQAVLEAAVAANVRPLEDKISELQQQPTRQDLEQAVAANVQPLGENIFELRRRPTQEELEEAVTDVKNKERTLESNLQRLEFACTALLRLIYTHTDFGALNNSNDEFANDYNICRFILQKKKGMPGIISRQDRLSPQHNDRTTKSYRGAFQSSQRSLYVRTHHVTFNRSNQRLER</sequence>
<comment type="caution">
    <text evidence="2">The sequence shown here is derived from an EMBL/GenBank/DDBJ whole genome shotgun (WGS) entry which is preliminary data.</text>
</comment>
<dbReference type="OrthoDB" id="10669386at2759"/>
<name>A0A8J2HZ91_9PLEO</name>
<protein>
    <submittedName>
        <fullName evidence="2">Uncharacterized protein</fullName>
    </submittedName>
</protein>
<evidence type="ECO:0000313" key="3">
    <source>
        <dbReference type="Proteomes" id="UP000676310"/>
    </source>
</evidence>
<dbReference type="Proteomes" id="UP000676310">
    <property type="component" value="Unassembled WGS sequence"/>
</dbReference>
<dbReference type="AlphaFoldDB" id="A0A8J2HZ91"/>
<organism evidence="2 3">
    <name type="scientific">Alternaria atra</name>
    <dbReference type="NCBI Taxonomy" id="119953"/>
    <lineage>
        <taxon>Eukaryota</taxon>
        <taxon>Fungi</taxon>
        <taxon>Dikarya</taxon>
        <taxon>Ascomycota</taxon>
        <taxon>Pezizomycotina</taxon>
        <taxon>Dothideomycetes</taxon>
        <taxon>Pleosporomycetidae</taxon>
        <taxon>Pleosporales</taxon>
        <taxon>Pleosporineae</taxon>
        <taxon>Pleosporaceae</taxon>
        <taxon>Alternaria</taxon>
        <taxon>Alternaria sect. Ulocladioides</taxon>
    </lineage>
</organism>
<evidence type="ECO:0000313" key="2">
    <source>
        <dbReference type="EMBL" id="CAG5150039.1"/>
    </source>
</evidence>
<keyword evidence="1" id="KW-0175">Coiled coil</keyword>
<accession>A0A8J2HZ91</accession>